<gene>
    <name evidence="1" type="ORF">FVO59_14050</name>
</gene>
<accession>A0A7D8AF31</accession>
<dbReference type="Proteomes" id="UP000515708">
    <property type="component" value="Chromosome"/>
</dbReference>
<name>A0A7D8AF31_9MICO</name>
<sequence>MKNLLWFLIGVIGGFVAAHFMNKDPRGQEIFADLDARLSQVTAIMGDAYRQQDARLSDPADD</sequence>
<organism evidence="1 2">
    <name type="scientific">Microbacterium esteraromaticum</name>
    <dbReference type="NCBI Taxonomy" id="57043"/>
    <lineage>
        <taxon>Bacteria</taxon>
        <taxon>Bacillati</taxon>
        <taxon>Actinomycetota</taxon>
        <taxon>Actinomycetes</taxon>
        <taxon>Micrococcales</taxon>
        <taxon>Microbacteriaceae</taxon>
        <taxon>Microbacterium</taxon>
    </lineage>
</organism>
<reference evidence="1 2" key="1">
    <citation type="journal article" date="2020" name="Front. Microbiol.">
        <title>Design of Bacterial Strain-Specific qPCR Assays Using NGS Data and Publicly Available Resources and Its Application to Track Biocontrol Strains.</title>
        <authorList>
            <person name="Hernandez I."/>
            <person name="Sant C."/>
            <person name="Martinez R."/>
            <person name="Fernandez C."/>
        </authorList>
    </citation>
    <scope>NUCLEOTIDE SEQUENCE [LARGE SCALE GENOMIC DNA]</scope>
    <source>
        <strain evidence="1 2">B24</strain>
    </source>
</reference>
<evidence type="ECO:0000313" key="2">
    <source>
        <dbReference type="Proteomes" id="UP000515708"/>
    </source>
</evidence>
<dbReference type="EMBL" id="CP043732">
    <property type="protein sequence ID" value="QMU98184.1"/>
    <property type="molecule type" value="Genomic_DNA"/>
</dbReference>
<dbReference type="AlphaFoldDB" id="A0A7D8AF31"/>
<proteinExistence type="predicted"/>
<dbReference type="RefSeq" id="WP_182253197.1">
    <property type="nucleotide sequence ID" value="NZ_CP043732.1"/>
</dbReference>
<protein>
    <submittedName>
        <fullName evidence="1">Uncharacterized protein</fullName>
    </submittedName>
</protein>
<evidence type="ECO:0000313" key="1">
    <source>
        <dbReference type="EMBL" id="QMU98184.1"/>
    </source>
</evidence>